<name>A0A2N5DQA8_9CAUL</name>
<dbReference type="AlphaFoldDB" id="A0A2N5DQA8"/>
<dbReference type="PANTHER" id="PTHR34979">
    <property type="entry name" value="INNER MEMBRANE PROTEIN YGAZ"/>
    <property type="match status" value="1"/>
</dbReference>
<dbReference type="Proteomes" id="UP000234479">
    <property type="component" value="Unassembled WGS sequence"/>
</dbReference>
<comment type="subcellular location">
    <subcellularLocation>
        <location evidence="1">Cell membrane</location>
        <topology evidence="1">Multi-pass membrane protein</topology>
    </subcellularLocation>
</comment>
<evidence type="ECO:0000313" key="9">
    <source>
        <dbReference type="EMBL" id="PLR28243.1"/>
    </source>
</evidence>
<dbReference type="GO" id="GO:1903785">
    <property type="term" value="P:L-valine transmembrane transport"/>
    <property type="evidence" value="ECO:0007669"/>
    <property type="project" value="TreeGrafter"/>
</dbReference>
<comment type="similarity">
    <text evidence="2">Belongs to the AzlC family.</text>
</comment>
<dbReference type="RefSeq" id="WP_101716796.1">
    <property type="nucleotide sequence ID" value="NZ_PJRS01000010.1"/>
</dbReference>
<evidence type="ECO:0000256" key="5">
    <source>
        <dbReference type="ARBA" id="ARBA00022692"/>
    </source>
</evidence>
<gene>
    <name evidence="9" type="ORF">SGCZBJ_04365</name>
</gene>
<evidence type="ECO:0000313" key="10">
    <source>
        <dbReference type="Proteomes" id="UP000234479"/>
    </source>
</evidence>
<accession>A0A2N5DQA8</accession>
<proteinExistence type="inferred from homology"/>
<evidence type="ECO:0000256" key="2">
    <source>
        <dbReference type="ARBA" id="ARBA00010735"/>
    </source>
</evidence>
<keyword evidence="5 8" id="KW-0812">Transmembrane</keyword>
<feature type="transmembrane region" description="Helical" evidence="8">
    <location>
        <begin position="147"/>
        <end position="172"/>
    </location>
</feature>
<feature type="transmembrane region" description="Helical" evidence="8">
    <location>
        <begin position="217"/>
        <end position="240"/>
    </location>
</feature>
<dbReference type="OrthoDB" id="9803444at2"/>
<keyword evidence="4" id="KW-1003">Cell membrane</keyword>
<reference evidence="9 10" key="1">
    <citation type="submission" date="2017-12" db="EMBL/GenBank/DDBJ databases">
        <title>The genome sequence of Caulobacter sp. 410.</title>
        <authorList>
            <person name="Gao J."/>
            <person name="Mao X."/>
            <person name="Sun J."/>
        </authorList>
    </citation>
    <scope>NUCLEOTIDE SEQUENCE [LARGE SCALE GENOMIC DNA]</scope>
    <source>
        <strain evidence="9 10">410</strain>
    </source>
</reference>
<protein>
    <submittedName>
        <fullName evidence="9">Branched-chain amino acid ABC transporter permease</fullName>
    </submittedName>
</protein>
<evidence type="ECO:0000256" key="3">
    <source>
        <dbReference type="ARBA" id="ARBA00022448"/>
    </source>
</evidence>
<dbReference type="EMBL" id="PJRS01000010">
    <property type="protein sequence ID" value="PLR28243.1"/>
    <property type="molecule type" value="Genomic_DNA"/>
</dbReference>
<sequence>MTIETCAPAAVPGDGPSELRSEFMRGLVASLPVTAGFVPFALVLGAQAGQKGLSALETPLMTGLNFAGGSEFAAIGLWTSPPHLALITAVTLMVNSRHLLMGAALVPFLKTLPKRRVLPALFLMCDESWAMALADARAGGTFSLAHYLGVALPMWLAWIAFTTLGALVGPVLGDVETLGFDMAFPAIFLVLLRGMWSGFRAARPWLVSLAVAATGHLLAPGAWTVAAGAIAGLATAWLWAGSARKGETA</sequence>
<dbReference type="PANTHER" id="PTHR34979:SF1">
    <property type="entry name" value="INNER MEMBRANE PROTEIN YGAZ"/>
    <property type="match status" value="1"/>
</dbReference>
<keyword evidence="7 8" id="KW-0472">Membrane</keyword>
<dbReference type="InterPro" id="IPR011606">
    <property type="entry name" value="Brnchd-chn_aa_trnsp_permease"/>
</dbReference>
<evidence type="ECO:0000256" key="4">
    <source>
        <dbReference type="ARBA" id="ARBA00022475"/>
    </source>
</evidence>
<organism evidence="9 10">
    <name type="scientific">Caulobacter zeae</name>
    <dbReference type="NCBI Taxonomy" id="2055137"/>
    <lineage>
        <taxon>Bacteria</taxon>
        <taxon>Pseudomonadati</taxon>
        <taxon>Pseudomonadota</taxon>
        <taxon>Alphaproteobacteria</taxon>
        <taxon>Caulobacterales</taxon>
        <taxon>Caulobacteraceae</taxon>
        <taxon>Caulobacter</taxon>
    </lineage>
</organism>
<dbReference type="Pfam" id="PF03591">
    <property type="entry name" value="AzlC"/>
    <property type="match status" value="1"/>
</dbReference>
<evidence type="ECO:0000256" key="6">
    <source>
        <dbReference type="ARBA" id="ARBA00022989"/>
    </source>
</evidence>
<evidence type="ECO:0000256" key="8">
    <source>
        <dbReference type="SAM" id="Phobius"/>
    </source>
</evidence>
<feature type="transmembrane region" description="Helical" evidence="8">
    <location>
        <begin position="178"/>
        <end position="196"/>
    </location>
</feature>
<dbReference type="GO" id="GO:0005886">
    <property type="term" value="C:plasma membrane"/>
    <property type="evidence" value="ECO:0007669"/>
    <property type="project" value="UniProtKB-SubCell"/>
</dbReference>
<evidence type="ECO:0000256" key="1">
    <source>
        <dbReference type="ARBA" id="ARBA00004651"/>
    </source>
</evidence>
<feature type="transmembrane region" description="Helical" evidence="8">
    <location>
        <begin position="23"/>
        <end position="46"/>
    </location>
</feature>
<evidence type="ECO:0000256" key="7">
    <source>
        <dbReference type="ARBA" id="ARBA00023136"/>
    </source>
</evidence>
<keyword evidence="6 8" id="KW-1133">Transmembrane helix</keyword>
<keyword evidence="3" id="KW-0813">Transport</keyword>
<comment type="caution">
    <text evidence="9">The sequence shown here is derived from an EMBL/GenBank/DDBJ whole genome shotgun (WGS) entry which is preliminary data.</text>
</comment>
<keyword evidence="10" id="KW-1185">Reference proteome</keyword>